<name>A0A0A9DD15_ARUDO</name>
<reference evidence="1" key="2">
    <citation type="journal article" date="2015" name="Data Brief">
        <title>Shoot transcriptome of the giant reed, Arundo donax.</title>
        <authorList>
            <person name="Barrero R.A."/>
            <person name="Guerrero F.D."/>
            <person name="Moolhuijzen P."/>
            <person name="Goolsby J.A."/>
            <person name="Tidwell J."/>
            <person name="Bellgard S.E."/>
            <person name="Bellgard M.I."/>
        </authorList>
    </citation>
    <scope>NUCLEOTIDE SEQUENCE</scope>
    <source>
        <tissue evidence="1">Shoot tissue taken approximately 20 cm above the soil surface</tissue>
    </source>
</reference>
<evidence type="ECO:0000313" key="1">
    <source>
        <dbReference type="EMBL" id="JAD86489.1"/>
    </source>
</evidence>
<reference evidence="1" key="1">
    <citation type="submission" date="2014-09" db="EMBL/GenBank/DDBJ databases">
        <authorList>
            <person name="Magalhaes I.L.F."/>
            <person name="Oliveira U."/>
            <person name="Santos F.R."/>
            <person name="Vidigal T.H.D.A."/>
            <person name="Brescovit A.D."/>
            <person name="Santos A.J."/>
        </authorList>
    </citation>
    <scope>NUCLEOTIDE SEQUENCE</scope>
    <source>
        <tissue evidence="1">Shoot tissue taken approximately 20 cm above the soil surface</tissue>
    </source>
</reference>
<protein>
    <submittedName>
        <fullName evidence="1">Uncharacterized protein</fullName>
    </submittedName>
</protein>
<sequence>MSSSIFGPLFYAHDCHSVIYCSPHKWIICRLLEQGDQPVINSEWPNPAGCRAFT</sequence>
<proteinExistence type="predicted"/>
<accession>A0A0A9DD15</accession>
<dbReference type="EMBL" id="GBRH01211406">
    <property type="protein sequence ID" value="JAD86489.1"/>
    <property type="molecule type" value="Transcribed_RNA"/>
</dbReference>
<organism evidence="1">
    <name type="scientific">Arundo donax</name>
    <name type="common">Giant reed</name>
    <name type="synonym">Donax arundinaceus</name>
    <dbReference type="NCBI Taxonomy" id="35708"/>
    <lineage>
        <taxon>Eukaryota</taxon>
        <taxon>Viridiplantae</taxon>
        <taxon>Streptophyta</taxon>
        <taxon>Embryophyta</taxon>
        <taxon>Tracheophyta</taxon>
        <taxon>Spermatophyta</taxon>
        <taxon>Magnoliopsida</taxon>
        <taxon>Liliopsida</taxon>
        <taxon>Poales</taxon>
        <taxon>Poaceae</taxon>
        <taxon>PACMAD clade</taxon>
        <taxon>Arundinoideae</taxon>
        <taxon>Arundineae</taxon>
        <taxon>Arundo</taxon>
    </lineage>
</organism>
<dbReference type="AlphaFoldDB" id="A0A0A9DD15"/>